<gene>
    <name evidence="2" type="ORF">CASFOL_032355</name>
</gene>
<keyword evidence="1" id="KW-0175">Coiled coil</keyword>
<comment type="caution">
    <text evidence="2">The sequence shown here is derived from an EMBL/GenBank/DDBJ whole genome shotgun (WGS) entry which is preliminary data.</text>
</comment>
<dbReference type="EMBL" id="JAVIJP010000054">
    <property type="protein sequence ID" value="KAL3623539.1"/>
    <property type="molecule type" value="Genomic_DNA"/>
</dbReference>
<protein>
    <submittedName>
        <fullName evidence="2">Uncharacterized protein</fullName>
    </submittedName>
</protein>
<keyword evidence="3" id="KW-1185">Reference proteome</keyword>
<accession>A0ABD3C255</accession>
<name>A0ABD3C255_9LAMI</name>
<proteinExistence type="predicted"/>
<organism evidence="2 3">
    <name type="scientific">Castilleja foliolosa</name>
    <dbReference type="NCBI Taxonomy" id="1961234"/>
    <lineage>
        <taxon>Eukaryota</taxon>
        <taxon>Viridiplantae</taxon>
        <taxon>Streptophyta</taxon>
        <taxon>Embryophyta</taxon>
        <taxon>Tracheophyta</taxon>
        <taxon>Spermatophyta</taxon>
        <taxon>Magnoliopsida</taxon>
        <taxon>eudicotyledons</taxon>
        <taxon>Gunneridae</taxon>
        <taxon>Pentapetalae</taxon>
        <taxon>asterids</taxon>
        <taxon>lamiids</taxon>
        <taxon>Lamiales</taxon>
        <taxon>Orobanchaceae</taxon>
        <taxon>Pedicularideae</taxon>
        <taxon>Castillejinae</taxon>
        <taxon>Castilleja</taxon>
    </lineage>
</organism>
<feature type="coiled-coil region" evidence="1">
    <location>
        <begin position="22"/>
        <end position="49"/>
    </location>
</feature>
<evidence type="ECO:0000313" key="3">
    <source>
        <dbReference type="Proteomes" id="UP001632038"/>
    </source>
</evidence>
<sequence length="70" mass="8014">MTLISLCELEGLLFTMNEQKWAENLRQRVGELTEEIELVKQRVGELSDEHVLVRGELGKTQREMGVLLAC</sequence>
<evidence type="ECO:0000256" key="1">
    <source>
        <dbReference type="SAM" id="Coils"/>
    </source>
</evidence>
<evidence type="ECO:0000313" key="2">
    <source>
        <dbReference type="EMBL" id="KAL3623539.1"/>
    </source>
</evidence>
<dbReference type="AlphaFoldDB" id="A0ABD3C255"/>
<reference evidence="3" key="1">
    <citation type="journal article" date="2024" name="IScience">
        <title>Strigolactones Initiate the Formation of Haustorium-like Structures in Castilleja.</title>
        <authorList>
            <person name="Buerger M."/>
            <person name="Peterson D."/>
            <person name="Chory J."/>
        </authorList>
    </citation>
    <scope>NUCLEOTIDE SEQUENCE [LARGE SCALE GENOMIC DNA]</scope>
</reference>
<dbReference type="Proteomes" id="UP001632038">
    <property type="component" value="Unassembled WGS sequence"/>
</dbReference>